<comment type="pathway">
    <text evidence="2">Glycan metabolism; osmoregulated periplasmic glucan (OPG) biosynthesis.</text>
</comment>
<evidence type="ECO:0000256" key="8">
    <source>
        <dbReference type="ARBA" id="ARBA00022679"/>
    </source>
</evidence>
<dbReference type="KEGG" id="aprs:BI364_13895"/>
<evidence type="ECO:0000256" key="12">
    <source>
        <dbReference type="SAM" id="Phobius"/>
    </source>
</evidence>
<comment type="similarity">
    <text evidence="3">Belongs to the glycosyltransferase 2 family. OpgH subfamily.</text>
</comment>
<keyword evidence="9 12" id="KW-0812">Transmembrane</keyword>
<sequence length="697" mass="78115">MNETPAHAYPWARAALWRRALLALLVLIPSVVASEFMVGILPHPGFAVIDDALAVVFGLLFGWVSIGLWTSVFGTLVLLFGSRRWIVLAPPEVEASPGGARTAIIMPAYREQPERVVAGLEAMYRSLRTINRIDDFDFFLLSDSDDPDAWVDEEVAWVRLRQRLGSAARIFYRRRRNNIKRKSGNVADFCRRWGAHYDFMVVLDADSLMSGDTLASLADAMHANPGVGLIQTVPSTVHQNTLFGRLQQFANRLYGPVFSAGMHFWQLGEGHYWGHNAIIRIEPFMRHCALPRLPGKGMLGGDILSHDFVEAALMRRAGWSVWLAHDLDGSFEEAPPTLLDELKRDRRWAQGNLQHMRLLFASGLKPTHRAVFLNGIMAYMSSLLWFVFLLLSSLEAMLHALIPPDYFPDKHVLFPVWPVWHPHWAMTLASFTLAVLFLPKVLAVLLALVRGRAGEFGGVFRLIASALVESLFSVVLAPVRMLFHTLFVLAIFLGRQVRWGMQTRGDASTGWRDALRHHAPGTLLGVGWATAVYLLNPGYFWWLIPVMGAWVIAIPVSVWTSRVETGTALRRVGLLLTPEEVAPPLLLNEFHTIQRNLASEVRGSSSGFIAAVVDPGVNALHCALLRDRAGSISEEVAMSRRRLMLDALKQGPEALDRRERMMLLADGEALTELHWAVWSLREELARRWRPVITEEAG</sequence>
<organism evidence="14 15">
    <name type="scientific">Acidihalobacter yilgarnensis</name>
    <dbReference type="NCBI Taxonomy" id="2819280"/>
    <lineage>
        <taxon>Bacteria</taxon>
        <taxon>Pseudomonadati</taxon>
        <taxon>Pseudomonadota</taxon>
        <taxon>Gammaproteobacteria</taxon>
        <taxon>Chromatiales</taxon>
        <taxon>Ectothiorhodospiraceae</taxon>
        <taxon>Acidihalobacter</taxon>
    </lineage>
</organism>
<dbReference type="NCBIfam" id="NF003958">
    <property type="entry name" value="PRK05454.2-1"/>
    <property type="match status" value="1"/>
</dbReference>
<dbReference type="PANTHER" id="PTHR43867">
    <property type="entry name" value="CELLULOSE SYNTHASE CATALYTIC SUBUNIT A [UDP-FORMING]"/>
    <property type="match status" value="1"/>
</dbReference>
<evidence type="ECO:0000256" key="1">
    <source>
        <dbReference type="ARBA" id="ARBA00004429"/>
    </source>
</evidence>
<gene>
    <name evidence="14" type="ORF">BI364_13895</name>
</gene>
<dbReference type="InterPro" id="IPR001173">
    <property type="entry name" value="Glyco_trans_2-like"/>
</dbReference>
<keyword evidence="7" id="KW-0328">Glycosyltransferase</keyword>
<dbReference type="SUPFAM" id="SSF53448">
    <property type="entry name" value="Nucleotide-diphospho-sugar transferases"/>
    <property type="match status" value="1"/>
</dbReference>
<evidence type="ECO:0000313" key="15">
    <source>
        <dbReference type="Proteomes" id="UP000095401"/>
    </source>
</evidence>
<dbReference type="NCBIfam" id="NF003962">
    <property type="entry name" value="PRK05454.2-5"/>
    <property type="match status" value="1"/>
</dbReference>
<protein>
    <recommendedName>
        <fullName evidence="4">Glucans biosynthesis glucosyltransferase H</fullName>
    </recommendedName>
</protein>
<dbReference type="RefSeq" id="WP_070079257.1">
    <property type="nucleotide sequence ID" value="NZ_CP017415.1"/>
</dbReference>
<keyword evidence="15" id="KW-1185">Reference proteome</keyword>
<evidence type="ECO:0000256" key="7">
    <source>
        <dbReference type="ARBA" id="ARBA00022676"/>
    </source>
</evidence>
<dbReference type="CDD" id="cd04191">
    <property type="entry name" value="Glucan_BSP_MdoH"/>
    <property type="match status" value="1"/>
</dbReference>
<dbReference type="Pfam" id="PF13632">
    <property type="entry name" value="Glyco_trans_2_3"/>
    <property type="match status" value="1"/>
</dbReference>
<feature type="transmembrane region" description="Helical" evidence="12">
    <location>
        <begin position="21"/>
        <end position="41"/>
    </location>
</feature>
<dbReference type="GO" id="GO:0016758">
    <property type="term" value="F:hexosyltransferase activity"/>
    <property type="evidence" value="ECO:0007669"/>
    <property type="project" value="TreeGrafter"/>
</dbReference>
<dbReference type="InterPro" id="IPR050321">
    <property type="entry name" value="Glycosyltr_2/OpgH_subfam"/>
</dbReference>
<name>A0A1D8IQX9_9GAMM</name>
<feature type="transmembrane region" description="Helical" evidence="12">
    <location>
        <begin position="422"/>
        <end position="449"/>
    </location>
</feature>
<feature type="transmembrane region" description="Helical" evidence="12">
    <location>
        <begin position="481"/>
        <end position="497"/>
    </location>
</feature>
<dbReference type="Proteomes" id="UP000095401">
    <property type="component" value="Chromosome"/>
</dbReference>
<dbReference type="Gene3D" id="3.90.550.10">
    <property type="entry name" value="Spore Coat Polysaccharide Biosynthesis Protein SpsA, Chain A"/>
    <property type="match status" value="1"/>
</dbReference>
<dbReference type="EMBL" id="CP017415">
    <property type="protein sequence ID" value="AOU98902.1"/>
    <property type="molecule type" value="Genomic_DNA"/>
</dbReference>
<reference evidence="15" key="1">
    <citation type="submission" date="2016-09" db="EMBL/GenBank/DDBJ databases">
        <title>Acidihalobacter prosperus F5.</title>
        <authorList>
            <person name="Khaleque H.N."/>
            <person name="Ramsay J.P."/>
            <person name="Kaksonen A.H."/>
            <person name="Boxall N.J."/>
            <person name="Watkin E.L.J."/>
        </authorList>
    </citation>
    <scope>NUCLEOTIDE SEQUENCE [LARGE SCALE GENOMIC DNA]</scope>
    <source>
        <strain evidence="15">F5</strain>
    </source>
</reference>
<keyword evidence="5" id="KW-1003">Cell membrane</keyword>
<dbReference type="PANTHER" id="PTHR43867:SF5">
    <property type="entry name" value="GLUCANS BIOSYNTHESIS GLUCOSYLTRANSFERASE H"/>
    <property type="match status" value="1"/>
</dbReference>
<evidence type="ECO:0000313" key="14">
    <source>
        <dbReference type="EMBL" id="AOU98902.1"/>
    </source>
</evidence>
<keyword evidence="8 14" id="KW-0808">Transferase</keyword>
<evidence type="ECO:0000256" key="9">
    <source>
        <dbReference type="ARBA" id="ARBA00022692"/>
    </source>
</evidence>
<evidence type="ECO:0000259" key="13">
    <source>
        <dbReference type="Pfam" id="PF13632"/>
    </source>
</evidence>
<evidence type="ECO:0000256" key="2">
    <source>
        <dbReference type="ARBA" id="ARBA00005001"/>
    </source>
</evidence>
<evidence type="ECO:0000256" key="4">
    <source>
        <dbReference type="ARBA" id="ARBA00020585"/>
    </source>
</evidence>
<feature type="transmembrane region" description="Helical" evidence="12">
    <location>
        <begin position="541"/>
        <end position="561"/>
    </location>
</feature>
<comment type="subcellular location">
    <subcellularLocation>
        <location evidence="1">Cell inner membrane</location>
        <topology evidence="1">Multi-pass membrane protein</topology>
    </subcellularLocation>
</comment>
<accession>A0A1D8IQX9</accession>
<dbReference type="GO" id="GO:0005886">
    <property type="term" value="C:plasma membrane"/>
    <property type="evidence" value="ECO:0007669"/>
    <property type="project" value="UniProtKB-SubCell"/>
</dbReference>
<evidence type="ECO:0000256" key="11">
    <source>
        <dbReference type="ARBA" id="ARBA00023136"/>
    </source>
</evidence>
<feature type="domain" description="Glycosyltransferase 2-like" evidence="13">
    <location>
        <begin position="201"/>
        <end position="424"/>
    </location>
</feature>
<keyword evidence="6" id="KW-0997">Cell inner membrane</keyword>
<evidence type="ECO:0000256" key="6">
    <source>
        <dbReference type="ARBA" id="ARBA00022519"/>
    </source>
</evidence>
<proteinExistence type="inferred from homology"/>
<keyword evidence="11 12" id="KW-0472">Membrane</keyword>
<evidence type="ECO:0000256" key="10">
    <source>
        <dbReference type="ARBA" id="ARBA00022989"/>
    </source>
</evidence>
<feature type="transmembrane region" description="Helical" evidence="12">
    <location>
        <begin position="53"/>
        <end position="80"/>
    </location>
</feature>
<dbReference type="InterPro" id="IPR029044">
    <property type="entry name" value="Nucleotide-diphossugar_trans"/>
</dbReference>
<dbReference type="AlphaFoldDB" id="A0A1D8IQX9"/>
<evidence type="ECO:0000256" key="3">
    <source>
        <dbReference type="ARBA" id="ARBA00009337"/>
    </source>
</evidence>
<evidence type="ECO:0000256" key="5">
    <source>
        <dbReference type="ARBA" id="ARBA00022475"/>
    </source>
</evidence>
<keyword evidence="10 12" id="KW-1133">Transmembrane helix</keyword>